<feature type="domain" description="Carboxymuconolactone decarboxylase-like" evidence="1">
    <location>
        <begin position="27"/>
        <end position="63"/>
    </location>
</feature>
<dbReference type="EMBL" id="BLAU01000001">
    <property type="protein sequence ID" value="GET21832.1"/>
    <property type="molecule type" value="Genomic_DNA"/>
</dbReference>
<dbReference type="AlphaFoldDB" id="A0A2P8CE72"/>
<keyword evidence="5" id="KW-1185">Reference proteome</keyword>
<sequence length="63" mass="7339">MDRVKLSKEKFEELFGKHTGPLAETDPDLQEMLNRFIFGEVFYHGKLTDKVRELITIVVLTTN</sequence>
<evidence type="ECO:0000313" key="4">
    <source>
        <dbReference type="Proteomes" id="UP000240621"/>
    </source>
</evidence>
<dbReference type="InterPro" id="IPR029032">
    <property type="entry name" value="AhpD-like"/>
</dbReference>
<dbReference type="GO" id="GO:0051920">
    <property type="term" value="F:peroxiredoxin activity"/>
    <property type="evidence" value="ECO:0007669"/>
    <property type="project" value="InterPro"/>
</dbReference>
<dbReference type="EMBL" id="PYGC01000004">
    <property type="protein sequence ID" value="PSK83285.1"/>
    <property type="molecule type" value="Genomic_DNA"/>
</dbReference>
<evidence type="ECO:0000313" key="2">
    <source>
        <dbReference type="EMBL" id="GET21832.1"/>
    </source>
</evidence>
<organism evidence="3 4">
    <name type="scientific">Prolixibacter denitrificans</name>
    <dbReference type="NCBI Taxonomy" id="1541063"/>
    <lineage>
        <taxon>Bacteria</taxon>
        <taxon>Pseudomonadati</taxon>
        <taxon>Bacteroidota</taxon>
        <taxon>Bacteroidia</taxon>
        <taxon>Marinilabiliales</taxon>
        <taxon>Prolixibacteraceae</taxon>
        <taxon>Prolixibacter</taxon>
    </lineage>
</organism>
<dbReference type="Gene3D" id="1.20.1290.10">
    <property type="entry name" value="AhpD-like"/>
    <property type="match status" value="1"/>
</dbReference>
<dbReference type="Pfam" id="PF02627">
    <property type="entry name" value="CMD"/>
    <property type="match status" value="1"/>
</dbReference>
<proteinExistence type="predicted"/>
<reference evidence="3 4" key="1">
    <citation type="submission" date="2018-03" db="EMBL/GenBank/DDBJ databases">
        <title>Genomic Encyclopedia of Archaeal and Bacterial Type Strains, Phase II (KMG-II): from individual species to whole genera.</title>
        <authorList>
            <person name="Goeker M."/>
        </authorList>
    </citation>
    <scope>NUCLEOTIDE SEQUENCE [LARGE SCALE GENOMIC DNA]</scope>
    <source>
        <strain evidence="3 4">DSM 27267</strain>
    </source>
</reference>
<reference evidence="2 5" key="2">
    <citation type="submission" date="2019-10" db="EMBL/GenBank/DDBJ databases">
        <title>Prolixibacter strains distinguished by the presence of nitrate reductase genes were adept at nitrate-dependent anaerobic corrosion of metallic iron and carbon steel.</title>
        <authorList>
            <person name="Iino T."/>
            <person name="Shono N."/>
            <person name="Ito K."/>
            <person name="Nakamura R."/>
            <person name="Sueoka K."/>
            <person name="Harayama S."/>
            <person name="Ohkuma M."/>
        </authorList>
    </citation>
    <scope>NUCLEOTIDE SEQUENCE [LARGE SCALE GENOMIC DNA]</scope>
    <source>
        <strain evidence="2 5">MIC1-1</strain>
    </source>
</reference>
<protein>
    <submittedName>
        <fullName evidence="3">Carboxymuconolactone decarboxylase family protein</fullName>
    </submittedName>
</protein>
<evidence type="ECO:0000259" key="1">
    <source>
        <dbReference type="Pfam" id="PF02627"/>
    </source>
</evidence>
<evidence type="ECO:0000313" key="5">
    <source>
        <dbReference type="Proteomes" id="UP000396862"/>
    </source>
</evidence>
<dbReference type="InterPro" id="IPR003779">
    <property type="entry name" value="CMD-like"/>
</dbReference>
<name>A0A2P8CE72_9BACT</name>
<evidence type="ECO:0000313" key="3">
    <source>
        <dbReference type="EMBL" id="PSK83285.1"/>
    </source>
</evidence>
<gene>
    <name evidence="3" type="ORF">CLV93_104215</name>
    <name evidence="2" type="ORF">JCM18694_20780</name>
</gene>
<dbReference type="Proteomes" id="UP000396862">
    <property type="component" value="Unassembled WGS sequence"/>
</dbReference>
<accession>A0A2P8CE72</accession>
<dbReference type="SUPFAM" id="SSF69118">
    <property type="entry name" value="AhpD-like"/>
    <property type="match status" value="1"/>
</dbReference>
<comment type="caution">
    <text evidence="3">The sequence shown here is derived from an EMBL/GenBank/DDBJ whole genome shotgun (WGS) entry which is preliminary data.</text>
</comment>
<dbReference type="Proteomes" id="UP000240621">
    <property type="component" value="Unassembled WGS sequence"/>
</dbReference>